<evidence type="ECO:0000259" key="6">
    <source>
        <dbReference type="Pfam" id="PF08281"/>
    </source>
</evidence>
<feature type="domain" description="RNA polymerase sigma-70 region 2" evidence="5">
    <location>
        <begin position="35"/>
        <end position="101"/>
    </location>
</feature>
<comment type="similarity">
    <text evidence="1">Belongs to the sigma-70 factor family. ECF subfamily.</text>
</comment>
<dbReference type="RefSeq" id="WP_263051608.1">
    <property type="nucleotide sequence ID" value="NZ_CP106735.1"/>
</dbReference>
<dbReference type="InterPro" id="IPR013325">
    <property type="entry name" value="RNA_pol_sigma_r2"/>
</dbReference>
<dbReference type="PANTHER" id="PTHR43133">
    <property type="entry name" value="RNA POLYMERASE ECF-TYPE SIGMA FACTO"/>
    <property type="match status" value="1"/>
</dbReference>
<keyword evidence="8" id="KW-1185">Reference proteome</keyword>
<dbReference type="PANTHER" id="PTHR43133:SF46">
    <property type="entry name" value="RNA POLYMERASE SIGMA-70 FACTOR ECF SUBFAMILY"/>
    <property type="match status" value="1"/>
</dbReference>
<dbReference type="InterPro" id="IPR013324">
    <property type="entry name" value="RNA_pol_sigma_r3/r4-like"/>
</dbReference>
<gene>
    <name evidence="7" type="ORF">N7E81_02000</name>
</gene>
<feature type="domain" description="RNA polymerase sigma factor 70 region 4 type 2" evidence="6">
    <location>
        <begin position="134"/>
        <end position="184"/>
    </location>
</feature>
<dbReference type="NCBIfam" id="TIGR02937">
    <property type="entry name" value="sigma70-ECF"/>
    <property type="match status" value="1"/>
</dbReference>
<evidence type="ECO:0000256" key="2">
    <source>
        <dbReference type="ARBA" id="ARBA00023015"/>
    </source>
</evidence>
<evidence type="ECO:0000256" key="4">
    <source>
        <dbReference type="ARBA" id="ARBA00023163"/>
    </source>
</evidence>
<reference evidence="7" key="1">
    <citation type="submission" date="2022-10" db="EMBL/GenBank/DDBJ databases">
        <title>Comparative genomics and taxonomic characterization of three novel marine species of genus Reichenbachiella exhibiting antioxidant and polysaccharide degradation activities.</title>
        <authorList>
            <person name="Muhammad N."/>
            <person name="Lee Y.-J."/>
            <person name="Ko J."/>
            <person name="Kim S.-G."/>
        </authorList>
    </citation>
    <scope>NUCLEOTIDE SEQUENCE</scope>
    <source>
        <strain evidence="7">Wsw4-B4</strain>
    </source>
</reference>
<keyword evidence="3" id="KW-0731">Sigma factor</keyword>
<name>A0ABY6D129_9BACT</name>
<evidence type="ECO:0000313" key="7">
    <source>
        <dbReference type="EMBL" id="UXX79877.1"/>
    </source>
</evidence>
<dbReference type="Gene3D" id="1.10.10.10">
    <property type="entry name" value="Winged helix-like DNA-binding domain superfamily/Winged helix DNA-binding domain"/>
    <property type="match status" value="1"/>
</dbReference>
<dbReference type="InterPro" id="IPR014284">
    <property type="entry name" value="RNA_pol_sigma-70_dom"/>
</dbReference>
<evidence type="ECO:0000313" key="8">
    <source>
        <dbReference type="Proteomes" id="UP001062165"/>
    </source>
</evidence>
<dbReference type="EMBL" id="CP106735">
    <property type="protein sequence ID" value="UXX79877.1"/>
    <property type="molecule type" value="Genomic_DNA"/>
</dbReference>
<dbReference type="InterPro" id="IPR013249">
    <property type="entry name" value="RNA_pol_sigma70_r4_t2"/>
</dbReference>
<dbReference type="Pfam" id="PF04542">
    <property type="entry name" value="Sigma70_r2"/>
    <property type="match status" value="1"/>
</dbReference>
<evidence type="ECO:0000259" key="5">
    <source>
        <dbReference type="Pfam" id="PF04542"/>
    </source>
</evidence>
<dbReference type="SUPFAM" id="SSF88659">
    <property type="entry name" value="Sigma3 and sigma4 domains of RNA polymerase sigma factors"/>
    <property type="match status" value="1"/>
</dbReference>
<dbReference type="CDD" id="cd06171">
    <property type="entry name" value="Sigma70_r4"/>
    <property type="match status" value="1"/>
</dbReference>
<dbReference type="InterPro" id="IPR039425">
    <property type="entry name" value="RNA_pol_sigma-70-like"/>
</dbReference>
<dbReference type="InterPro" id="IPR007627">
    <property type="entry name" value="RNA_pol_sigma70_r2"/>
</dbReference>
<accession>A0ABY6D129</accession>
<evidence type="ECO:0000256" key="3">
    <source>
        <dbReference type="ARBA" id="ARBA00023082"/>
    </source>
</evidence>
<evidence type="ECO:0000256" key="1">
    <source>
        <dbReference type="ARBA" id="ARBA00010641"/>
    </source>
</evidence>
<organism evidence="7 8">
    <name type="scientific">Reichenbachiella carrageenanivorans</name>
    <dbReference type="NCBI Taxonomy" id="2979869"/>
    <lineage>
        <taxon>Bacteria</taxon>
        <taxon>Pseudomonadati</taxon>
        <taxon>Bacteroidota</taxon>
        <taxon>Cytophagia</taxon>
        <taxon>Cytophagales</taxon>
        <taxon>Reichenbachiellaceae</taxon>
        <taxon>Reichenbachiella</taxon>
    </lineage>
</organism>
<proteinExistence type="inferred from homology"/>
<dbReference type="Proteomes" id="UP001062165">
    <property type="component" value="Chromosome"/>
</dbReference>
<protein>
    <submittedName>
        <fullName evidence="7">Sigma-70 family RNA polymerase sigma factor</fullName>
    </submittedName>
</protein>
<sequence>MKKQQRESNGYEGLEDVALWALVAKSDLKALAYIYEKQYTNLYYFGLSCSKDEGLTEDAIQDLFIKVWDKRTSIHIKLSIKSYLISALRRIIIDKLTAQKKVLSVDGEFPEGFEPSLSVQDLMISEELDEERRGQIEHALSLLTKKQREMIYLRFFQEMSYDEIAESLKIRNQSVRNCIYEAMKIMKGSLSIILLVLGGLAHW</sequence>
<dbReference type="Gene3D" id="1.10.1740.10">
    <property type="match status" value="1"/>
</dbReference>
<dbReference type="Pfam" id="PF08281">
    <property type="entry name" value="Sigma70_r4_2"/>
    <property type="match status" value="1"/>
</dbReference>
<dbReference type="SUPFAM" id="SSF88946">
    <property type="entry name" value="Sigma2 domain of RNA polymerase sigma factors"/>
    <property type="match status" value="1"/>
</dbReference>
<dbReference type="InterPro" id="IPR036388">
    <property type="entry name" value="WH-like_DNA-bd_sf"/>
</dbReference>
<keyword evidence="4" id="KW-0804">Transcription</keyword>
<keyword evidence="2" id="KW-0805">Transcription regulation</keyword>